<evidence type="ECO:0000256" key="3">
    <source>
        <dbReference type="ARBA" id="ARBA00023125"/>
    </source>
</evidence>
<name>A0ABU1APZ3_9BACT</name>
<dbReference type="Proteomes" id="UP001225316">
    <property type="component" value="Unassembled WGS sequence"/>
</dbReference>
<dbReference type="Gene3D" id="1.10.150.130">
    <property type="match status" value="1"/>
</dbReference>
<dbReference type="PANTHER" id="PTHR30349">
    <property type="entry name" value="PHAGE INTEGRASE-RELATED"/>
    <property type="match status" value="1"/>
</dbReference>
<comment type="caution">
    <text evidence="6">The sequence shown here is derived from an EMBL/GenBank/DDBJ whole genome shotgun (WGS) entry which is preliminary data.</text>
</comment>
<keyword evidence="7" id="KW-1185">Reference proteome</keyword>
<evidence type="ECO:0000256" key="2">
    <source>
        <dbReference type="ARBA" id="ARBA00022908"/>
    </source>
</evidence>
<gene>
    <name evidence="6" type="ORF">QEH52_01775</name>
</gene>
<evidence type="ECO:0000256" key="4">
    <source>
        <dbReference type="ARBA" id="ARBA00023172"/>
    </source>
</evidence>
<dbReference type="InterPro" id="IPR010998">
    <property type="entry name" value="Integrase_recombinase_N"/>
</dbReference>
<keyword evidence="3" id="KW-0238">DNA-binding</keyword>
<protein>
    <submittedName>
        <fullName evidence="6">Tyrosine-type recombinase/integrase</fullName>
    </submittedName>
</protein>
<keyword evidence="2" id="KW-0229">DNA integration</keyword>
<dbReference type="Gene3D" id="1.10.443.10">
    <property type="entry name" value="Intergrase catalytic core"/>
    <property type="match status" value="1"/>
</dbReference>
<dbReference type="InterPro" id="IPR002104">
    <property type="entry name" value="Integrase_catalytic"/>
</dbReference>
<accession>A0ABU1APZ3</accession>
<dbReference type="InterPro" id="IPR013762">
    <property type="entry name" value="Integrase-like_cat_sf"/>
</dbReference>
<evidence type="ECO:0000256" key="1">
    <source>
        <dbReference type="ARBA" id="ARBA00008857"/>
    </source>
</evidence>
<dbReference type="PANTHER" id="PTHR30349:SF64">
    <property type="entry name" value="PROPHAGE INTEGRASE INTD-RELATED"/>
    <property type="match status" value="1"/>
</dbReference>
<dbReference type="Pfam" id="PF13495">
    <property type="entry name" value="Phage_int_SAM_4"/>
    <property type="match status" value="1"/>
</dbReference>
<dbReference type="InterPro" id="IPR011010">
    <property type="entry name" value="DNA_brk_join_enz"/>
</dbReference>
<keyword evidence="4" id="KW-0233">DNA recombination</keyword>
<dbReference type="InterPro" id="IPR050090">
    <property type="entry name" value="Tyrosine_recombinase_XerCD"/>
</dbReference>
<evidence type="ECO:0000259" key="5">
    <source>
        <dbReference type="PROSITE" id="PS51898"/>
    </source>
</evidence>
<feature type="domain" description="Tyr recombinase" evidence="5">
    <location>
        <begin position="100"/>
        <end position="316"/>
    </location>
</feature>
<sequence>MTAKEIEGKVIARLRLQHKAYKTEQSYLGWIRRYNSWLCEQRPAGASAEKMGAFLTYLAQVEEVAASTQNQAFNAILYMYRTLGVELGEVKSLRAKPGQFERHAPSMGEIKAVRDRLRDANGYPVRLLFDLLYGCGLRVSEPLGLRVKDVRMDRRELIIRQAKGGKDRVVKVPPSLYTCLQLQIQSARLVFERDSADGVPVQVPSALGRRSRSLCRQWGWMFVFPGHVPVAHPRSGEVVRFSLHPGNIQREVKRACTAAELAVPFTPHHLRHAYATHCLDSGANVHDVSECLGHASLETTKLYLHAQVDRVQSPLERLASVA</sequence>
<dbReference type="InterPro" id="IPR004107">
    <property type="entry name" value="Integrase_SAM-like_N"/>
</dbReference>
<dbReference type="RefSeq" id="WP_308948233.1">
    <property type="nucleotide sequence ID" value="NZ_JARXHW010000002.1"/>
</dbReference>
<dbReference type="PROSITE" id="PS51898">
    <property type="entry name" value="TYR_RECOMBINASE"/>
    <property type="match status" value="1"/>
</dbReference>
<comment type="similarity">
    <text evidence="1">Belongs to the 'phage' integrase family.</text>
</comment>
<dbReference type="SUPFAM" id="SSF56349">
    <property type="entry name" value="DNA breaking-rejoining enzymes"/>
    <property type="match status" value="1"/>
</dbReference>
<organism evidence="6 7">
    <name type="scientific">Thalassobacterium maritimum</name>
    <dbReference type="NCBI Taxonomy" id="3041265"/>
    <lineage>
        <taxon>Bacteria</taxon>
        <taxon>Pseudomonadati</taxon>
        <taxon>Verrucomicrobiota</taxon>
        <taxon>Opitutia</taxon>
        <taxon>Puniceicoccales</taxon>
        <taxon>Coraliomargaritaceae</taxon>
        <taxon>Thalassobacterium</taxon>
    </lineage>
</organism>
<dbReference type="Pfam" id="PF00589">
    <property type="entry name" value="Phage_integrase"/>
    <property type="match status" value="1"/>
</dbReference>
<reference evidence="6 7" key="1">
    <citation type="submission" date="2023-04" db="EMBL/GenBank/DDBJ databases">
        <title>A novel bacteria isolated from coastal sediment.</title>
        <authorList>
            <person name="Liu X.-J."/>
            <person name="Du Z.-J."/>
        </authorList>
    </citation>
    <scope>NUCLEOTIDE SEQUENCE [LARGE SCALE GENOMIC DNA]</scope>
    <source>
        <strain evidence="6 7">SDUM461003</strain>
    </source>
</reference>
<evidence type="ECO:0000313" key="7">
    <source>
        <dbReference type="Proteomes" id="UP001225316"/>
    </source>
</evidence>
<evidence type="ECO:0000313" key="6">
    <source>
        <dbReference type="EMBL" id="MDQ8206221.1"/>
    </source>
</evidence>
<proteinExistence type="inferred from homology"/>
<dbReference type="EMBL" id="JARXHW010000002">
    <property type="protein sequence ID" value="MDQ8206221.1"/>
    <property type="molecule type" value="Genomic_DNA"/>
</dbReference>